<gene>
    <name evidence="13" type="ORF">FRACYDRAFT_181816</name>
</gene>
<keyword evidence="10" id="KW-0407">Ion channel</keyword>
<sequence length="379" mass="43490">MINTTITGNKEISVRDALSGAQINVLLFHGKFFNYSEDTGIDPDHPGVNANILDYIADTANLTWRNSFAIWTAEERGNRSYTEFLQWSTDKYDVVIGEWTESTDRMNLGISFINPHFDGSLIMVRDVAPRESKVDIFNWLSPFSNQVWLVIVAIVIFSSFVNLFLEQIGKQRHEDLSFRKWLMENLYLSFLNITANYSYEPQTLGGRVFGVSFAFWAMLITAAYTANLASLLVTKTVPTLRVDDIQEAIDLNLKICVHATSYSETYMKENYPFSTPLLVLRANEEDMYDSLLNKECDILLAYKQSFETYKLRDDTNPDCTLAWEGRVVKTLNDGYSSKLDPAVKCTDLVNEVFNYYITEIIDNGFLDQQWRQHTQKVAT</sequence>
<keyword evidence="7" id="KW-0675">Receptor</keyword>
<evidence type="ECO:0000313" key="14">
    <source>
        <dbReference type="Proteomes" id="UP000095751"/>
    </source>
</evidence>
<evidence type="ECO:0000256" key="9">
    <source>
        <dbReference type="ARBA" id="ARBA00023286"/>
    </source>
</evidence>
<keyword evidence="2" id="KW-0813">Transport</keyword>
<reference evidence="13 14" key="1">
    <citation type="submission" date="2016-09" db="EMBL/GenBank/DDBJ databases">
        <title>Extensive genetic diversity and differential bi-allelic expression allows diatom success in the polar Southern Ocean.</title>
        <authorList>
            <consortium name="DOE Joint Genome Institute"/>
            <person name="Mock T."/>
            <person name="Otillar R.P."/>
            <person name="Strauss J."/>
            <person name="Dupont C."/>
            <person name="Frickenhaus S."/>
            <person name="Maumus F."/>
            <person name="Mcmullan M."/>
            <person name="Sanges R."/>
            <person name="Schmutz J."/>
            <person name="Toseland A."/>
            <person name="Valas R."/>
            <person name="Veluchamy A."/>
            <person name="Ward B.J."/>
            <person name="Allen A."/>
            <person name="Barry K."/>
            <person name="Falciatore A."/>
            <person name="Ferrante M."/>
            <person name="Fortunato A.E."/>
            <person name="Gloeckner G."/>
            <person name="Gruber A."/>
            <person name="Hipkin R."/>
            <person name="Janech M."/>
            <person name="Kroth P."/>
            <person name="Leese F."/>
            <person name="Lindquist E."/>
            <person name="Lyon B.R."/>
            <person name="Martin J."/>
            <person name="Mayer C."/>
            <person name="Parker M."/>
            <person name="Quesneville H."/>
            <person name="Raymond J."/>
            <person name="Uhlig C."/>
            <person name="Valentin K.U."/>
            <person name="Worden A.Z."/>
            <person name="Armbrust E.V."/>
            <person name="Bowler C."/>
            <person name="Green B."/>
            <person name="Moulton V."/>
            <person name="Van Oosterhout C."/>
            <person name="Grigoriev I."/>
        </authorList>
    </citation>
    <scope>NUCLEOTIDE SEQUENCE [LARGE SCALE GENOMIC DNA]</scope>
    <source>
        <strain evidence="13 14">CCMP1102</strain>
    </source>
</reference>
<feature type="transmembrane region" description="Helical" evidence="11">
    <location>
        <begin position="147"/>
        <end position="165"/>
    </location>
</feature>
<keyword evidence="4 11" id="KW-1133">Transmembrane helix</keyword>
<keyword evidence="8" id="KW-0325">Glycoprotein</keyword>
<protein>
    <recommendedName>
        <fullName evidence="12">Ionotropic glutamate receptor C-terminal domain-containing protein</fullName>
    </recommendedName>
</protein>
<dbReference type="GO" id="GO:0015276">
    <property type="term" value="F:ligand-gated monoatomic ion channel activity"/>
    <property type="evidence" value="ECO:0007669"/>
    <property type="project" value="InterPro"/>
</dbReference>
<dbReference type="Pfam" id="PF00060">
    <property type="entry name" value="Lig_chan"/>
    <property type="match status" value="1"/>
</dbReference>
<dbReference type="Gene3D" id="1.10.287.70">
    <property type="match status" value="1"/>
</dbReference>
<evidence type="ECO:0000256" key="7">
    <source>
        <dbReference type="ARBA" id="ARBA00023170"/>
    </source>
</evidence>
<evidence type="ECO:0000256" key="10">
    <source>
        <dbReference type="ARBA" id="ARBA00023303"/>
    </source>
</evidence>
<evidence type="ECO:0000256" key="4">
    <source>
        <dbReference type="ARBA" id="ARBA00022989"/>
    </source>
</evidence>
<evidence type="ECO:0000256" key="6">
    <source>
        <dbReference type="ARBA" id="ARBA00023136"/>
    </source>
</evidence>
<dbReference type="AlphaFoldDB" id="A0A1E7FMI1"/>
<feature type="transmembrane region" description="Helical" evidence="11">
    <location>
        <begin position="211"/>
        <end position="233"/>
    </location>
</feature>
<name>A0A1E7FMI1_9STRA</name>
<evidence type="ECO:0000256" key="1">
    <source>
        <dbReference type="ARBA" id="ARBA00004141"/>
    </source>
</evidence>
<dbReference type="OrthoDB" id="44485at2759"/>
<proteinExistence type="predicted"/>
<organism evidence="13 14">
    <name type="scientific">Fragilariopsis cylindrus CCMP1102</name>
    <dbReference type="NCBI Taxonomy" id="635003"/>
    <lineage>
        <taxon>Eukaryota</taxon>
        <taxon>Sar</taxon>
        <taxon>Stramenopiles</taxon>
        <taxon>Ochrophyta</taxon>
        <taxon>Bacillariophyta</taxon>
        <taxon>Bacillariophyceae</taxon>
        <taxon>Bacillariophycidae</taxon>
        <taxon>Bacillariales</taxon>
        <taxon>Bacillariaceae</taxon>
        <taxon>Fragilariopsis</taxon>
    </lineage>
</organism>
<dbReference type="KEGG" id="fcy:FRACYDRAFT_181816"/>
<feature type="non-terminal residue" evidence="13">
    <location>
        <position position="379"/>
    </location>
</feature>
<evidence type="ECO:0000256" key="8">
    <source>
        <dbReference type="ARBA" id="ARBA00023180"/>
    </source>
</evidence>
<dbReference type="EMBL" id="KV784355">
    <property type="protein sequence ID" value="OEU19285.1"/>
    <property type="molecule type" value="Genomic_DNA"/>
</dbReference>
<keyword evidence="5" id="KW-0406">Ion transport</keyword>
<comment type="subcellular location">
    <subcellularLocation>
        <location evidence="1">Membrane</location>
        <topology evidence="1">Multi-pass membrane protein</topology>
    </subcellularLocation>
</comment>
<evidence type="ECO:0000313" key="13">
    <source>
        <dbReference type="EMBL" id="OEU19285.1"/>
    </source>
</evidence>
<dbReference type="InterPro" id="IPR015683">
    <property type="entry name" value="Ionotropic_Glu_rcpt"/>
</dbReference>
<evidence type="ECO:0000256" key="3">
    <source>
        <dbReference type="ARBA" id="ARBA00022692"/>
    </source>
</evidence>
<evidence type="ECO:0000256" key="2">
    <source>
        <dbReference type="ARBA" id="ARBA00022448"/>
    </source>
</evidence>
<dbReference type="PANTHER" id="PTHR18966">
    <property type="entry name" value="IONOTROPIC GLUTAMATE RECEPTOR"/>
    <property type="match status" value="1"/>
</dbReference>
<keyword evidence="3 11" id="KW-0812">Transmembrane</keyword>
<feature type="domain" description="Ionotropic glutamate receptor C-terminal" evidence="12">
    <location>
        <begin position="144"/>
        <end position="239"/>
    </location>
</feature>
<dbReference type="Proteomes" id="UP000095751">
    <property type="component" value="Unassembled WGS sequence"/>
</dbReference>
<dbReference type="InParanoid" id="A0A1E7FMI1"/>
<keyword evidence="6 11" id="KW-0472">Membrane</keyword>
<evidence type="ECO:0000256" key="5">
    <source>
        <dbReference type="ARBA" id="ARBA00023065"/>
    </source>
</evidence>
<evidence type="ECO:0000256" key="11">
    <source>
        <dbReference type="SAM" id="Phobius"/>
    </source>
</evidence>
<dbReference type="GO" id="GO:0016020">
    <property type="term" value="C:membrane"/>
    <property type="evidence" value="ECO:0007669"/>
    <property type="project" value="UniProtKB-SubCell"/>
</dbReference>
<evidence type="ECO:0000259" key="12">
    <source>
        <dbReference type="Pfam" id="PF00060"/>
    </source>
</evidence>
<keyword evidence="9" id="KW-1071">Ligand-gated ion channel</keyword>
<keyword evidence="14" id="KW-1185">Reference proteome</keyword>
<dbReference type="InterPro" id="IPR001320">
    <property type="entry name" value="Iontro_rcpt_C"/>
</dbReference>
<accession>A0A1E7FMI1</accession>
<dbReference type="SUPFAM" id="SSF53850">
    <property type="entry name" value="Periplasmic binding protein-like II"/>
    <property type="match status" value="1"/>
</dbReference>